<dbReference type="Proteomes" id="UP001152049">
    <property type="component" value="Unassembled WGS sequence"/>
</dbReference>
<dbReference type="PANTHER" id="PTHR15549">
    <property type="entry name" value="PAIRED IMMUNOGLOBULIN-LIKE TYPE 2 RECEPTOR"/>
    <property type="match status" value="1"/>
</dbReference>
<dbReference type="GO" id="GO:0016020">
    <property type="term" value="C:membrane"/>
    <property type="evidence" value="ECO:0007669"/>
    <property type="project" value="UniProtKB-SubCell"/>
</dbReference>
<evidence type="ECO:0000313" key="7">
    <source>
        <dbReference type="EMBL" id="KAJ4272147.1"/>
    </source>
</evidence>
<dbReference type="InterPro" id="IPR051694">
    <property type="entry name" value="Immunoregulatory_rcpt-like"/>
</dbReference>
<feature type="region of interest" description="Disordered" evidence="5">
    <location>
        <begin position="305"/>
        <end position="335"/>
    </location>
</feature>
<feature type="compositionally biased region" description="Low complexity" evidence="5">
    <location>
        <begin position="102"/>
        <end position="122"/>
    </location>
</feature>
<evidence type="ECO:0000256" key="3">
    <source>
        <dbReference type="ARBA" id="ARBA00022989"/>
    </source>
</evidence>
<feature type="region of interest" description="Disordered" evidence="5">
    <location>
        <begin position="88"/>
        <end position="122"/>
    </location>
</feature>
<dbReference type="EMBL" id="JAOQAZ010000001">
    <property type="protein sequence ID" value="KAJ4272147.1"/>
    <property type="molecule type" value="Genomic_DNA"/>
</dbReference>
<organism evidence="7 8">
    <name type="scientific">Fusarium torreyae</name>
    <dbReference type="NCBI Taxonomy" id="1237075"/>
    <lineage>
        <taxon>Eukaryota</taxon>
        <taxon>Fungi</taxon>
        <taxon>Dikarya</taxon>
        <taxon>Ascomycota</taxon>
        <taxon>Pezizomycotina</taxon>
        <taxon>Sordariomycetes</taxon>
        <taxon>Hypocreomycetidae</taxon>
        <taxon>Hypocreales</taxon>
        <taxon>Nectriaceae</taxon>
        <taxon>Fusarium</taxon>
    </lineage>
</organism>
<keyword evidence="4 6" id="KW-0472">Membrane</keyword>
<keyword evidence="8" id="KW-1185">Reference proteome</keyword>
<sequence>MARDLRDHDTRECDADQVYYSCSHYDFEFAGCCSHNPCIKPRGCRDNAVFIDPSLWPASDMFEGWSTVTESTATETESTLVPRRKMTATASMDEDDEETSLAPRTTAPTRTMTDSGTTRTIPNSHVVTMTHHTVIVTGKLPSPSIKTSIISSPRFSTDEFPFSTASFESTAIESPTETSTPSPSPKNGSNGSPSIGVIVGGVVGGIAVLALVTLAIFFQRRRRLRKAAQYDAGDMSYNFEKNEHNVHLNKMLSRNTTQRTYDPFAPFGGRADRVDDPLRPPSGTFEMDGTSNVPVELPAVTFSDARPRESQPADHQNATPAGYPTATGSSMDPRANLNASLEDRQQKQFVNHWNQYRALGNNVRQG</sequence>
<evidence type="ECO:0000256" key="2">
    <source>
        <dbReference type="ARBA" id="ARBA00022692"/>
    </source>
</evidence>
<evidence type="ECO:0000256" key="5">
    <source>
        <dbReference type="SAM" id="MobiDB-lite"/>
    </source>
</evidence>
<name>A0A9W8SK92_9HYPO</name>
<dbReference type="OrthoDB" id="5431298at2759"/>
<protein>
    <submittedName>
        <fullName evidence="7">Uncharacterized protein</fullName>
    </submittedName>
</protein>
<proteinExistence type="predicted"/>
<keyword evidence="2 6" id="KW-0812">Transmembrane</keyword>
<dbReference type="GO" id="GO:0071944">
    <property type="term" value="C:cell periphery"/>
    <property type="evidence" value="ECO:0007669"/>
    <property type="project" value="UniProtKB-ARBA"/>
</dbReference>
<dbReference type="AlphaFoldDB" id="A0A9W8SK92"/>
<evidence type="ECO:0000313" key="8">
    <source>
        <dbReference type="Proteomes" id="UP001152049"/>
    </source>
</evidence>
<accession>A0A9W8SK92</accession>
<comment type="subcellular location">
    <subcellularLocation>
        <location evidence="1">Membrane</location>
        <topology evidence="1">Single-pass membrane protein</topology>
    </subcellularLocation>
</comment>
<evidence type="ECO:0000256" key="6">
    <source>
        <dbReference type="SAM" id="Phobius"/>
    </source>
</evidence>
<gene>
    <name evidence="7" type="ORF">NW762_000858</name>
</gene>
<evidence type="ECO:0000256" key="1">
    <source>
        <dbReference type="ARBA" id="ARBA00004167"/>
    </source>
</evidence>
<feature type="region of interest" description="Disordered" evidence="5">
    <location>
        <begin position="169"/>
        <end position="190"/>
    </location>
</feature>
<keyword evidence="3 6" id="KW-1133">Transmembrane helix</keyword>
<evidence type="ECO:0000256" key="4">
    <source>
        <dbReference type="ARBA" id="ARBA00023136"/>
    </source>
</evidence>
<reference evidence="7" key="1">
    <citation type="submission" date="2022-09" db="EMBL/GenBank/DDBJ databases">
        <title>Fusarium specimens isolated from Avocado Roots.</title>
        <authorList>
            <person name="Stajich J."/>
            <person name="Roper C."/>
            <person name="Heimlech-Rivalta G."/>
        </authorList>
    </citation>
    <scope>NUCLEOTIDE SEQUENCE</scope>
    <source>
        <strain evidence="7">CF00136</strain>
    </source>
</reference>
<comment type="caution">
    <text evidence="7">The sequence shown here is derived from an EMBL/GenBank/DDBJ whole genome shotgun (WGS) entry which is preliminary data.</text>
</comment>
<feature type="transmembrane region" description="Helical" evidence="6">
    <location>
        <begin position="195"/>
        <end position="218"/>
    </location>
</feature>